<evidence type="ECO:0000313" key="3">
    <source>
        <dbReference type="Proteomes" id="UP000622707"/>
    </source>
</evidence>
<proteinExistence type="predicted"/>
<comment type="caution">
    <text evidence="2">The sequence shown here is derived from an EMBL/GenBank/DDBJ whole genome shotgun (WGS) entry which is preliminary data.</text>
</comment>
<dbReference type="RefSeq" id="WP_201687926.1">
    <property type="nucleotide sequence ID" value="NZ_JAEQND010000003.1"/>
</dbReference>
<sequence length="231" mass="25051">MRRASLLCTAAWLALAVPPVFAQTQPQPQPQPAAPEPSAAERLVFQQDHLANTRQPGALRYVYVEEAEGKPRVTDRAVITLSQGAAGCCDVHGDYLTGALAVNLPDIPQARGNPVVLYFLEGEVRRLQRTTNGQAAHFRRRIRQSLVDAATVSDTTIRWGAKDVPARLVRIAPFADDPFRNRFEDQAATEYTILLSDAVPGGVYQLRALLPGASAGAAPRASRTLTMAETN</sequence>
<dbReference type="EMBL" id="JAEQND010000003">
    <property type="protein sequence ID" value="MBL0424687.1"/>
    <property type="molecule type" value="Genomic_DNA"/>
</dbReference>
<evidence type="ECO:0000313" key="2">
    <source>
        <dbReference type="EMBL" id="MBL0424687.1"/>
    </source>
</evidence>
<keyword evidence="1" id="KW-0732">Signal</keyword>
<organism evidence="2 3">
    <name type="scientific">Ramlibacter alkalitolerans</name>
    <dbReference type="NCBI Taxonomy" id="2039631"/>
    <lineage>
        <taxon>Bacteria</taxon>
        <taxon>Pseudomonadati</taxon>
        <taxon>Pseudomonadota</taxon>
        <taxon>Betaproteobacteria</taxon>
        <taxon>Burkholderiales</taxon>
        <taxon>Comamonadaceae</taxon>
        <taxon>Ramlibacter</taxon>
    </lineage>
</organism>
<reference evidence="2 3" key="1">
    <citation type="journal article" date="2017" name="Int. J. Syst. Evol. Microbiol.">
        <title>Ramlibacter alkalitolerans sp. nov., alkali-tolerant bacterium isolated from soil of ginseng.</title>
        <authorList>
            <person name="Lee D.H."/>
            <person name="Cha C.J."/>
        </authorList>
    </citation>
    <scope>NUCLEOTIDE SEQUENCE [LARGE SCALE GENOMIC DNA]</scope>
    <source>
        <strain evidence="2 3">KACC 19305</strain>
    </source>
</reference>
<evidence type="ECO:0000256" key="1">
    <source>
        <dbReference type="SAM" id="SignalP"/>
    </source>
</evidence>
<keyword evidence="3" id="KW-1185">Reference proteome</keyword>
<protein>
    <submittedName>
        <fullName evidence="2">Uncharacterized protein</fullName>
    </submittedName>
</protein>
<accession>A0ABS1JKD9</accession>
<feature type="signal peptide" evidence="1">
    <location>
        <begin position="1"/>
        <end position="22"/>
    </location>
</feature>
<feature type="chain" id="PRO_5046620451" evidence="1">
    <location>
        <begin position="23"/>
        <end position="231"/>
    </location>
</feature>
<dbReference type="Proteomes" id="UP000622707">
    <property type="component" value="Unassembled WGS sequence"/>
</dbReference>
<name>A0ABS1JKD9_9BURK</name>
<gene>
    <name evidence="2" type="ORF">JI746_06155</name>
</gene>